<evidence type="ECO:0000313" key="20">
    <source>
        <dbReference type="Proteomes" id="UP000218231"/>
    </source>
</evidence>
<evidence type="ECO:0000256" key="12">
    <source>
        <dbReference type="ARBA" id="ARBA00023242"/>
    </source>
</evidence>
<dbReference type="FunFam" id="1.25.40.1050:FF:000002">
    <property type="entry name" value="5'-3' exoribonuclease"/>
    <property type="match status" value="1"/>
</dbReference>
<dbReference type="InterPro" id="IPR027073">
    <property type="entry name" value="5_3_exoribonuclease"/>
</dbReference>
<dbReference type="CDD" id="cd18673">
    <property type="entry name" value="PIN_XRN1-2-like"/>
    <property type="match status" value="1"/>
</dbReference>
<evidence type="ECO:0000256" key="16">
    <source>
        <dbReference type="PROSITE-ProRule" id="PRU00047"/>
    </source>
</evidence>
<comment type="caution">
    <text evidence="19">The sequence shown here is derived from an EMBL/GenBank/DDBJ whole genome shotgun (WGS) entry which is preliminary data.</text>
</comment>
<dbReference type="EC" id="3.1.13.-" evidence="15"/>
<dbReference type="GO" id="GO:0006397">
    <property type="term" value="P:mRNA processing"/>
    <property type="evidence" value="ECO:0007669"/>
    <property type="project" value="UniProtKB-UniRule"/>
</dbReference>
<dbReference type="EMBL" id="LIAE01006373">
    <property type="protein sequence ID" value="PAV90474.1"/>
    <property type="molecule type" value="Genomic_DNA"/>
</dbReference>
<evidence type="ECO:0000256" key="5">
    <source>
        <dbReference type="ARBA" id="ARBA00022722"/>
    </source>
</evidence>
<dbReference type="GO" id="GO:0006364">
    <property type="term" value="P:rRNA processing"/>
    <property type="evidence" value="ECO:0007669"/>
    <property type="project" value="UniProtKB-KW"/>
</dbReference>
<keyword evidence="9" id="KW-0862">Zinc</keyword>
<comment type="subunit">
    <text evidence="14">Interacts with paxt-1 (via N-terminus); the interaction is direct and results in stabilization of xrn-2 in the complex.</text>
</comment>
<evidence type="ECO:0000256" key="10">
    <source>
        <dbReference type="ARBA" id="ARBA00022839"/>
    </source>
</evidence>
<name>A0A2A2LW55_9BILA</name>
<feature type="domain" description="CCHC-type" evidence="18">
    <location>
        <begin position="264"/>
        <end position="278"/>
    </location>
</feature>
<accession>A0A2A2LW55</accession>
<evidence type="ECO:0000256" key="4">
    <source>
        <dbReference type="ARBA" id="ARBA00022664"/>
    </source>
</evidence>
<dbReference type="Gene3D" id="1.25.40.1050">
    <property type="match status" value="1"/>
</dbReference>
<evidence type="ECO:0000256" key="9">
    <source>
        <dbReference type="ARBA" id="ARBA00022833"/>
    </source>
</evidence>
<dbReference type="PIRSF" id="PIRSF037239">
    <property type="entry name" value="Exonuclease_Xrn2"/>
    <property type="match status" value="1"/>
</dbReference>
<dbReference type="GO" id="GO:0003723">
    <property type="term" value="F:RNA binding"/>
    <property type="evidence" value="ECO:0007669"/>
    <property type="project" value="TreeGrafter"/>
</dbReference>
<gene>
    <name evidence="19" type="ORF">WR25_14609</name>
</gene>
<organism evidence="19 20">
    <name type="scientific">Diploscapter pachys</name>
    <dbReference type="NCBI Taxonomy" id="2018661"/>
    <lineage>
        <taxon>Eukaryota</taxon>
        <taxon>Metazoa</taxon>
        <taxon>Ecdysozoa</taxon>
        <taxon>Nematoda</taxon>
        <taxon>Chromadorea</taxon>
        <taxon>Rhabditida</taxon>
        <taxon>Rhabditina</taxon>
        <taxon>Rhabditomorpha</taxon>
        <taxon>Rhabditoidea</taxon>
        <taxon>Rhabditidae</taxon>
        <taxon>Diploscapter</taxon>
    </lineage>
</organism>
<keyword evidence="6" id="KW-0479">Metal-binding</keyword>
<evidence type="ECO:0000259" key="18">
    <source>
        <dbReference type="PROSITE" id="PS50158"/>
    </source>
</evidence>
<evidence type="ECO:0000256" key="15">
    <source>
        <dbReference type="PIRNR" id="PIRNR037239"/>
    </source>
</evidence>
<keyword evidence="8 15" id="KW-0378">Hydrolase</keyword>
<dbReference type="FunFam" id="3.40.50.12390:FF:000003">
    <property type="entry name" value="5'-3' exoribonuclease"/>
    <property type="match status" value="1"/>
</dbReference>
<feature type="region of interest" description="Disordered" evidence="17">
    <location>
        <begin position="402"/>
        <end position="443"/>
    </location>
</feature>
<dbReference type="PANTHER" id="PTHR12341">
    <property type="entry name" value="5'-&gt;3' EXORIBONUCLEASE"/>
    <property type="match status" value="1"/>
</dbReference>
<dbReference type="InterPro" id="IPR017151">
    <property type="entry name" value="Xrn2/3/4"/>
</dbReference>
<sequence>MGVPAFFRWLSRKYPNVVVNANEDRQRDANGEKIPIDCTQPNPNFQEFDNLYLDMNGIIHPCTHPEDRPAPETEDEMFVLIFEYIDRIFSIVRPRKLLYMAIDGVAPRAKMNQQRSRRFRASKEVAEKQEAIEKQRQRLREEGIPLPPEKENKVHFDSNCITPGTPFMARLAVALRYFIHDRLTNNPAWAKIQIILSDANAPGEGEHKIMDFIRKQRANPSHNPDTVHCLCGADADLIMLGLATHETNFNIIRDEFVPNQPRPCELCGQYGHELKDCRGLENEDNGPETAEPATKEKNFIFLRIPVLREYLERELAMPNASFPFELERAIDDWVFLCFFVGNDFLPHLPSLEIREGAIDRLVKLYKDMVYTMKGYLTKDGIPNMERVQKIMTGLGGVEDEIFKRRQQDEERREANYKAKRGRFDNSPRGYSSRGRGRGAQRPAYVPSAGSLIAPLPHSQSLGGRETRVMAADARREAMAYSENEEAARRLKAMMKSVGAKDTNEGSSNEDNEKKPRKRKADSPLIIDGEKKEESDEEADDAVHDEVRLHETGWKERYYKAKFDVDGDDLEFRRKVGIAYAEGLCWVLHYYYQGCASWDWYFPYHYAPFASDFDTVGSFRPDFSRPTAPFKPLEQLMSVFPSASKSHLPTQWQTLMIDDHSPIIDFYPSDFKVDLNGKKFAWQGVALLPFVDETRLLKALKKVYPTLTDDEKFRNTTGPNRLFIGKRHPAFLFLKELYENREGPSTCPLDAQFTYGVSGTVAIDDFAVNFEEVFASPIKDDACPDLPVNLAISVVYDDPSYPKDFLFPAVRLKNAKEIPRTLRPEDYNPRRDGQYRPQIGFQRDTPRASLDMSGHRQLQHEVHNARSHNQAQGHYQNNRFDTSYGGGGYNQQNYYQGQMGGYQSARGGYNDRGRGGMQQQQQFRGGYGQPQGYGSRGGYQDQSYFMQQRGNGRGNGYGNSHQRGRGNSYYDGRY</sequence>
<keyword evidence="11" id="KW-0175">Coiled coil</keyword>
<evidence type="ECO:0000256" key="14">
    <source>
        <dbReference type="ARBA" id="ARBA00064410"/>
    </source>
</evidence>
<keyword evidence="7 16" id="KW-0863">Zinc-finger</keyword>
<dbReference type="AlphaFoldDB" id="A0A2A2LW55"/>
<dbReference type="PROSITE" id="PS50158">
    <property type="entry name" value="ZF_CCHC"/>
    <property type="match status" value="1"/>
</dbReference>
<keyword evidence="5 15" id="KW-0540">Nuclease</keyword>
<evidence type="ECO:0000256" key="7">
    <source>
        <dbReference type="ARBA" id="ARBA00022771"/>
    </source>
</evidence>
<feature type="compositionally biased region" description="Low complexity" evidence="17">
    <location>
        <begin position="427"/>
        <end position="443"/>
    </location>
</feature>
<dbReference type="Gene3D" id="3.40.50.12390">
    <property type="match status" value="2"/>
</dbReference>
<dbReference type="InterPro" id="IPR041412">
    <property type="entry name" value="Xrn1_helical"/>
</dbReference>
<dbReference type="Pfam" id="PF03159">
    <property type="entry name" value="XRN_N"/>
    <property type="match status" value="1"/>
</dbReference>
<evidence type="ECO:0000256" key="6">
    <source>
        <dbReference type="ARBA" id="ARBA00022723"/>
    </source>
</evidence>
<dbReference type="GO" id="GO:0000956">
    <property type="term" value="P:nuclear-transcribed mRNA catabolic process"/>
    <property type="evidence" value="ECO:0007669"/>
    <property type="project" value="TreeGrafter"/>
</dbReference>
<keyword evidence="4 15" id="KW-0507">mRNA processing</keyword>
<evidence type="ECO:0000256" key="2">
    <source>
        <dbReference type="ARBA" id="ARBA00006994"/>
    </source>
</evidence>
<dbReference type="FunFam" id="3.40.50.12390:FF:000001">
    <property type="entry name" value="5'-3' exoribonuclease"/>
    <property type="match status" value="1"/>
</dbReference>
<feature type="region of interest" description="Disordered" evidence="17">
    <location>
        <begin position="901"/>
        <end position="973"/>
    </location>
</feature>
<feature type="compositionally biased region" description="Basic and acidic residues" evidence="17">
    <location>
        <begin position="821"/>
        <end position="833"/>
    </location>
</feature>
<dbReference type="STRING" id="2018661.A0A2A2LW55"/>
<evidence type="ECO:0000256" key="3">
    <source>
        <dbReference type="ARBA" id="ARBA00022552"/>
    </source>
</evidence>
<feature type="region of interest" description="Disordered" evidence="17">
    <location>
        <begin position="821"/>
        <end position="886"/>
    </location>
</feature>
<dbReference type="GO" id="GO:0005634">
    <property type="term" value="C:nucleus"/>
    <property type="evidence" value="ECO:0007669"/>
    <property type="project" value="UniProtKB-SubCell"/>
</dbReference>
<feature type="compositionally biased region" description="Gly residues" evidence="17">
    <location>
        <begin position="924"/>
        <end position="936"/>
    </location>
</feature>
<comment type="subcellular location">
    <subcellularLocation>
        <location evidence="1">Nucleus</location>
    </subcellularLocation>
</comment>
<feature type="compositionally biased region" description="Polar residues" evidence="17">
    <location>
        <begin position="866"/>
        <end position="880"/>
    </location>
</feature>
<dbReference type="Pfam" id="PF17846">
    <property type="entry name" value="XRN_M"/>
    <property type="match status" value="2"/>
</dbReference>
<keyword evidence="12" id="KW-0539">Nucleus</keyword>
<dbReference type="OrthoDB" id="372487at2759"/>
<dbReference type="PANTHER" id="PTHR12341:SF41">
    <property type="entry name" value="5'-3' EXORIBONUCLEASE 2"/>
    <property type="match status" value="1"/>
</dbReference>
<evidence type="ECO:0000313" key="19">
    <source>
        <dbReference type="EMBL" id="PAV90474.1"/>
    </source>
</evidence>
<dbReference type="GO" id="GO:0008270">
    <property type="term" value="F:zinc ion binding"/>
    <property type="evidence" value="ECO:0007669"/>
    <property type="project" value="UniProtKB-KW"/>
</dbReference>
<feature type="compositionally biased region" description="Basic and acidic residues" evidence="17">
    <location>
        <begin position="402"/>
        <end position="425"/>
    </location>
</feature>
<evidence type="ECO:0000256" key="11">
    <source>
        <dbReference type="ARBA" id="ARBA00023054"/>
    </source>
</evidence>
<comment type="similarity">
    <text evidence="2 15">Belongs to the 5'-3' exonuclease family. XRN2/RAT1 subfamily.</text>
</comment>
<dbReference type="Proteomes" id="UP000218231">
    <property type="component" value="Unassembled WGS sequence"/>
</dbReference>
<reference evidence="19 20" key="1">
    <citation type="journal article" date="2017" name="Curr. Biol.">
        <title>Genome architecture and evolution of a unichromosomal asexual nematode.</title>
        <authorList>
            <person name="Fradin H."/>
            <person name="Zegar C."/>
            <person name="Gutwein M."/>
            <person name="Lucas J."/>
            <person name="Kovtun M."/>
            <person name="Corcoran D."/>
            <person name="Baugh L.R."/>
            <person name="Kiontke K."/>
            <person name="Gunsalus K."/>
            <person name="Fitch D.H."/>
            <person name="Piano F."/>
        </authorList>
    </citation>
    <scope>NUCLEOTIDE SEQUENCE [LARGE SCALE GENOMIC DNA]</scope>
    <source>
        <strain evidence="19">PF1309</strain>
    </source>
</reference>
<evidence type="ECO:0000256" key="13">
    <source>
        <dbReference type="ARBA" id="ARBA00053462"/>
    </source>
</evidence>
<feature type="region of interest" description="Disordered" evidence="17">
    <location>
        <begin position="497"/>
        <end position="542"/>
    </location>
</feature>
<dbReference type="InterPro" id="IPR004859">
    <property type="entry name" value="Xrn1_N"/>
</dbReference>
<keyword evidence="20" id="KW-1185">Reference proteome</keyword>
<dbReference type="GO" id="GO:0004534">
    <property type="term" value="F:5'-3' RNA exonuclease activity"/>
    <property type="evidence" value="ECO:0007669"/>
    <property type="project" value="UniProtKB-UniRule"/>
</dbReference>
<keyword evidence="3" id="KW-0698">rRNA processing</keyword>
<protein>
    <recommendedName>
        <fullName evidence="15">5'-3' exoribonuclease</fullName>
        <ecNumber evidence="15">3.1.13.-</ecNumber>
    </recommendedName>
</protein>
<keyword evidence="10 15" id="KW-0269">Exonuclease</keyword>
<proteinExistence type="inferred from homology"/>
<evidence type="ECO:0000256" key="17">
    <source>
        <dbReference type="SAM" id="MobiDB-lite"/>
    </source>
</evidence>
<comment type="function">
    <text evidence="13 15">Possesses 5'-&gt;3' exoribonuclease activity. Plays a role in maintenance of steady-state concentration and turnover of microRNAs (miRNA) by degradation of mature miRNA. Degradation role is enhanced when in complex with paxt-1. Partially redundant to xrn-1 in miRNA guide strand degradation. Implicated in differential regulation of mRNAs such as let-7 by controlling the accumulation of mature miRNA. Positively regulates molting of the pharyngeal cuticle.</text>
</comment>
<evidence type="ECO:0000256" key="1">
    <source>
        <dbReference type="ARBA" id="ARBA00004123"/>
    </source>
</evidence>
<evidence type="ECO:0000256" key="8">
    <source>
        <dbReference type="ARBA" id="ARBA00022801"/>
    </source>
</evidence>
<dbReference type="InterPro" id="IPR001878">
    <property type="entry name" value="Znf_CCHC"/>
</dbReference>